<proteinExistence type="predicted"/>
<evidence type="ECO:0000259" key="1">
    <source>
        <dbReference type="PROSITE" id="PS50878"/>
    </source>
</evidence>
<organism evidence="2">
    <name type="scientific">Siphoviridae sp. ctAUQ2</name>
    <dbReference type="NCBI Taxonomy" id="2826182"/>
    <lineage>
        <taxon>Viruses</taxon>
        <taxon>Duplodnaviria</taxon>
        <taxon>Heunggongvirae</taxon>
        <taxon>Uroviricota</taxon>
        <taxon>Caudoviricetes</taxon>
    </lineage>
</organism>
<dbReference type="SUPFAM" id="SSF56672">
    <property type="entry name" value="DNA/RNA polymerases"/>
    <property type="match status" value="1"/>
</dbReference>
<name>A0A8S5MYQ1_9CAUD</name>
<dbReference type="InterPro" id="IPR000477">
    <property type="entry name" value="RT_dom"/>
</dbReference>
<dbReference type="InterPro" id="IPR051083">
    <property type="entry name" value="GrpII_Intron_Splice-Mob/Def"/>
</dbReference>
<dbReference type="InterPro" id="IPR043502">
    <property type="entry name" value="DNA/RNA_pol_sf"/>
</dbReference>
<accession>A0A8S5MYQ1</accession>
<dbReference type="Pfam" id="PF00078">
    <property type="entry name" value="RVT_1"/>
    <property type="match status" value="1"/>
</dbReference>
<dbReference type="PANTHER" id="PTHR34047">
    <property type="entry name" value="NUCLEAR INTRON MATURASE 1, MITOCHONDRIAL-RELATED"/>
    <property type="match status" value="1"/>
</dbReference>
<protein>
    <recommendedName>
        <fullName evidence="1">Reverse transcriptase domain-containing protein</fullName>
    </recommendedName>
</protein>
<dbReference type="EMBL" id="BK015022">
    <property type="protein sequence ID" value="DAD87457.1"/>
    <property type="molecule type" value="Genomic_DNA"/>
</dbReference>
<sequence>MTLGTFLLRNGRVTGDLPSGKCLVKNKIVHALSASNYWSSSENSQNNSWNVNFGNGNFNNNNNKNNSNVVRAVAALDNDYVKGWFDAFDDCCKHKKMSTQCVMYRLSWHLDLLNLAYEVYSRTYHPTTSICFVVTRPKLREVFAANFRDRIVQHWLCLRLEPLFEQRFVEQGNVSFNCRKGFGTLACVNKIAQDANVLSNGYTEEAWYGQFDIQGFFMSIDCEVLLEYLLPFIKEKWSFWDGTPFEHDLDLVLWLTETIVRHRPQDDCIRKGNIKLWDYLPKNKSLFHTKPMKGEPIGNLTSQLFANFYMSIFDAWAIEEARKRGAFYVRFVDDFAFVCRTKEDAKYFRQRSREKLRILLKIRMHPNKVYIQEVKKGIKIVGSVVKPARTYLINRTVAGFIVAMQELEAICNIQHDGPTTIEEGMAIERKVKSINSYMGFLIHHKSYAIRRQVFCSMNNFWKYCYVKGNYRVVKLKKNVIVC</sequence>
<dbReference type="PROSITE" id="PS50878">
    <property type="entry name" value="RT_POL"/>
    <property type="match status" value="1"/>
</dbReference>
<reference evidence="2" key="1">
    <citation type="journal article" date="2021" name="Proc. Natl. Acad. Sci. U.S.A.">
        <title>A Catalog of Tens of Thousands of Viruses from Human Metagenomes Reveals Hidden Associations with Chronic Diseases.</title>
        <authorList>
            <person name="Tisza M.J."/>
            <person name="Buck C.B."/>
        </authorList>
    </citation>
    <scope>NUCLEOTIDE SEQUENCE</scope>
    <source>
        <strain evidence="2">CtAUQ2</strain>
    </source>
</reference>
<evidence type="ECO:0000313" key="2">
    <source>
        <dbReference type="EMBL" id="DAD87457.1"/>
    </source>
</evidence>
<feature type="domain" description="Reverse transcriptase" evidence="1">
    <location>
        <begin position="114"/>
        <end position="442"/>
    </location>
</feature>
<dbReference type="PANTHER" id="PTHR34047:SF8">
    <property type="entry name" value="PROTEIN YKFC"/>
    <property type="match status" value="1"/>
</dbReference>